<evidence type="ECO:0000313" key="3">
    <source>
        <dbReference type="Proteomes" id="UP000436138"/>
    </source>
</evidence>
<accession>A0A6I6MZ41</accession>
<evidence type="ECO:0000313" key="2">
    <source>
        <dbReference type="EMBL" id="QHA04374.1"/>
    </source>
</evidence>
<dbReference type="Proteomes" id="UP000436138">
    <property type="component" value="Chromosome"/>
</dbReference>
<dbReference type="SUPFAM" id="SSF49329">
    <property type="entry name" value="Cu,Zn superoxide dismutase-like"/>
    <property type="match status" value="1"/>
</dbReference>
<dbReference type="GO" id="GO:0046872">
    <property type="term" value="F:metal ion binding"/>
    <property type="evidence" value="ECO:0007669"/>
    <property type="project" value="InterPro"/>
</dbReference>
<proteinExistence type="inferred from homology"/>
<comment type="similarity">
    <text evidence="1">Belongs to the Cu-Zn superoxide dismutase family.</text>
</comment>
<keyword evidence="3" id="KW-1185">Reference proteome</keyword>
<dbReference type="EMBL" id="CP047020">
    <property type="protein sequence ID" value="QHA04374.1"/>
    <property type="molecule type" value="Genomic_DNA"/>
</dbReference>
<name>A0A6I6MZ41_9ACTN</name>
<gene>
    <name evidence="2" type="ORF">GQF42_14760</name>
</gene>
<reference evidence="2 3" key="1">
    <citation type="submission" date="2019-12" db="EMBL/GenBank/DDBJ databases">
        <title>Streptomyces sp. strain T44 isolated from rhizosphere soil of Broussonetia papyrifera.</title>
        <authorList>
            <person name="Mo P."/>
        </authorList>
    </citation>
    <scope>NUCLEOTIDE SEQUENCE [LARGE SCALE GENOMIC DNA]</scope>
    <source>
        <strain evidence="2 3">T44</strain>
    </source>
</reference>
<dbReference type="AlphaFoldDB" id="A0A6I6MZ41"/>
<dbReference type="GO" id="GO:0006801">
    <property type="term" value="P:superoxide metabolic process"/>
    <property type="evidence" value="ECO:0007669"/>
    <property type="project" value="InterPro"/>
</dbReference>
<dbReference type="RefSeq" id="WP_158920084.1">
    <property type="nucleotide sequence ID" value="NZ_CP047020.1"/>
</dbReference>
<dbReference type="InterPro" id="IPR036423">
    <property type="entry name" value="SOD-like_Cu/Zn_dom_sf"/>
</dbReference>
<evidence type="ECO:0000256" key="1">
    <source>
        <dbReference type="ARBA" id="ARBA00010457"/>
    </source>
</evidence>
<organism evidence="2 3">
    <name type="scientific">Streptomyces broussonetiae</name>
    <dbReference type="NCBI Taxonomy" id="2686304"/>
    <lineage>
        <taxon>Bacteria</taxon>
        <taxon>Bacillati</taxon>
        <taxon>Actinomycetota</taxon>
        <taxon>Actinomycetes</taxon>
        <taxon>Kitasatosporales</taxon>
        <taxon>Streptomycetaceae</taxon>
        <taxon>Streptomyces</taxon>
    </lineage>
</organism>
<dbReference type="KEGG" id="sbro:GQF42_14760"/>
<dbReference type="Gene3D" id="2.60.40.200">
    <property type="entry name" value="Superoxide dismutase, copper/zinc binding domain"/>
    <property type="match status" value="1"/>
</dbReference>
<protein>
    <submittedName>
        <fullName evidence="2">Superoxide dismutase family protein</fullName>
    </submittedName>
</protein>
<sequence>MVATVYAGALAAALFATGSASTPSFSLDTSGVFTPSAKSAASKALTYDQKLVPTGAMINVRQQSLPNGTTKIELRVAGLVPGHQYGAHIHQKACGVKPDDAGKHYQDKAGTDAAHVNNKNEVWLDFKTDAHGIGQATTQHGWAFRKGQAGSLVIHSQPGTKGSRAACFSVPFGGAS</sequence>